<accession>A0A8S5RRV7</accession>
<dbReference type="InterPro" id="IPR042047">
    <property type="entry name" value="SleB_dom1"/>
</dbReference>
<name>A0A8S5RRV7_9CAUD</name>
<dbReference type="Pfam" id="PF07486">
    <property type="entry name" value="Hydrolase_2"/>
    <property type="match status" value="1"/>
</dbReference>
<protein>
    <submittedName>
        <fullName evidence="2">Lytic transglycosylase</fullName>
    </submittedName>
</protein>
<sequence length="205" mass="23707">MTRRKRRKLVRRAKEAAVLGAMLYLAAGITVTGKNEESENKVIYARDIEEVSPEILHEEQKETEEPEVTVVPHMNRQKYDLDSHEAYLLAKIAMAEAESEDTQCKALVMLVVLNRVQNEKFPNSVEAVIYEDKQFTPILDGRFDRVEPNQDCWDALDLVQSGWNESEGALYFELTTDEETWHNTHLEKLFDHGTTTFYAEKKVTR</sequence>
<feature type="domain" description="Cell wall hydrolase SleB" evidence="1">
    <location>
        <begin position="100"/>
        <end position="198"/>
    </location>
</feature>
<proteinExistence type="predicted"/>
<organism evidence="2">
    <name type="scientific">Myoviridae sp. ct5xZ3</name>
    <dbReference type="NCBI Taxonomy" id="2827601"/>
    <lineage>
        <taxon>Viruses</taxon>
        <taxon>Duplodnaviria</taxon>
        <taxon>Heunggongvirae</taxon>
        <taxon>Uroviricota</taxon>
        <taxon>Caudoviricetes</taxon>
    </lineage>
</organism>
<reference evidence="2" key="1">
    <citation type="journal article" date="2021" name="Proc. Natl. Acad. Sci. U.S.A.">
        <title>A Catalog of Tens of Thousands of Viruses from Human Metagenomes Reveals Hidden Associations with Chronic Diseases.</title>
        <authorList>
            <person name="Tisza M.J."/>
            <person name="Buck C.B."/>
        </authorList>
    </citation>
    <scope>NUCLEOTIDE SEQUENCE</scope>
    <source>
        <strain evidence="2">Ct5xZ3</strain>
    </source>
</reference>
<dbReference type="Gene3D" id="1.10.10.2520">
    <property type="entry name" value="Cell wall hydrolase SleB, domain 1"/>
    <property type="match status" value="1"/>
</dbReference>
<dbReference type="EMBL" id="BK057794">
    <property type="protein sequence ID" value="DAE92099.1"/>
    <property type="molecule type" value="Genomic_DNA"/>
</dbReference>
<dbReference type="InterPro" id="IPR011105">
    <property type="entry name" value="Cell_wall_hydrolase_SleB"/>
</dbReference>
<evidence type="ECO:0000259" key="1">
    <source>
        <dbReference type="Pfam" id="PF07486"/>
    </source>
</evidence>
<evidence type="ECO:0000313" key="2">
    <source>
        <dbReference type="EMBL" id="DAE92099.1"/>
    </source>
</evidence>
<dbReference type="GO" id="GO:0016787">
    <property type="term" value="F:hydrolase activity"/>
    <property type="evidence" value="ECO:0007669"/>
    <property type="project" value="InterPro"/>
</dbReference>